<dbReference type="SUPFAM" id="SSF54631">
    <property type="entry name" value="CBS-domain pair"/>
    <property type="match status" value="1"/>
</dbReference>
<dbReference type="AlphaFoldDB" id="A0A8S2YDA4"/>
<evidence type="ECO:0000313" key="2">
    <source>
        <dbReference type="Proteomes" id="UP000681720"/>
    </source>
</evidence>
<proteinExistence type="predicted"/>
<sequence>RDQMSALLKHTQTTDIEESEKNIMRGVLSLKMKKVRDIMTNLIDVFMLETDRVVDDELVLTVHGYGYSRIPVYENQR</sequence>
<comment type="caution">
    <text evidence="1">The sequence shown here is derived from an EMBL/GenBank/DDBJ whole genome shotgun (WGS) entry which is preliminary data.</text>
</comment>
<dbReference type="InterPro" id="IPR046342">
    <property type="entry name" value="CBS_dom_sf"/>
</dbReference>
<protein>
    <submittedName>
        <fullName evidence="1">Uncharacterized protein</fullName>
    </submittedName>
</protein>
<dbReference type="PANTHER" id="PTHR12064:SF94">
    <property type="entry name" value="UNEXTENDED PROTEIN"/>
    <property type="match status" value="1"/>
</dbReference>
<dbReference type="PANTHER" id="PTHR12064">
    <property type="entry name" value="METAL TRANSPORTER CNNM"/>
    <property type="match status" value="1"/>
</dbReference>
<dbReference type="GO" id="GO:0010960">
    <property type="term" value="P:magnesium ion homeostasis"/>
    <property type="evidence" value="ECO:0007669"/>
    <property type="project" value="InterPro"/>
</dbReference>
<dbReference type="Gene3D" id="3.10.580.10">
    <property type="entry name" value="CBS-domain"/>
    <property type="match status" value="1"/>
</dbReference>
<accession>A0A8S2YDA4</accession>
<dbReference type="Proteomes" id="UP000681720">
    <property type="component" value="Unassembled WGS sequence"/>
</dbReference>
<dbReference type="EMBL" id="CAJOBJ010093674">
    <property type="protein sequence ID" value="CAF4554465.1"/>
    <property type="molecule type" value="Genomic_DNA"/>
</dbReference>
<name>A0A8S2YDA4_9BILA</name>
<feature type="non-terminal residue" evidence="1">
    <location>
        <position position="1"/>
    </location>
</feature>
<dbReference type="InterPro" id="IPR045095">
    <property type="entry name" value="ACDP"/>
</dbReference>
<reference evidence="1" key="1">
    <citation type="submission" date="2021-02" db="EMBL/GenBank/DDBJ databases">
        <authorList>
            <person name="Nowell W R."/>
        </authorList>
    </citation>
    <scope>NUCLEOTIDE SEQUENCE</scope>
</reference>
<evidence type="ECO:0000313" key="1">
    <source>
        <dbReference type="EMBL" id="CAF4554465.1"/>
    </source>
</evidence>
<organism evidence="1 2">
    <name type="scientific">Rotaria magnacalcarata</name>
    <dbReference type="NCBI Taxonomy" id="392030"/>
    <lineage>
        <taxon>Eukaryota</taxon>
        <taxon>Metazoa</taxon>
        <taxon>Spiralia</taxon>
        <taxon>Gnathifera</taxon>
        <taxon>Rotifera</taxon>
        <taxon>Eurotatoria</taxon>
        <taxon>Bdelloidea</taxon>
        <taxon>Philodinida</taxon>
        <taxon>Philodinidae</taxon>
        <taxon>Rotaria</taxon>
    </lineage>
</organism>
<gene>
    <name evidence="1" type="ORF">GIL414_LOCUS36984</name>
</gene>